<evidence type="ECO:0000256" key="8">
    <source>
        <dbReference type="ARBA" id="ARBA00022833"/>
    </source>
</evidence>
<gene>
    <name evidence="17" type="ORF">HDF15_002155</name>
</gene>
<dbReference type="GO" id="GO:0005829">
    <property type="term" value="C:cytosol"/>
    <property type="evidence" value="ECO:0007669"/>
    <property type="project" value="TreeGrafter"/>
</dbReference>
<dbReference type="GO" id="GO:0042802">
    <property type="term" value="F:identical protein binding"/>
    <property type="evidence" value="ECO:0007669"/>
    <property type="project" value="UniProtKB-ARBA"/>
</dbReference>
<sequence>MSQAALQSADLTITERENLRVLATTAAERSYSPYSHFRVGAALLLTDGSIVTGCNVENCSYRLTSCAEQGAIARAVAEHGPKIRLRAVAVANLNNAASMPCGACRQTLTEFGDDATIILYPGENGAPKETTLGELLPHAFRPEHLEPHHSRTS</sequence>
<evidence type="ECO:0000256" key="9">
    <source>
        <dbReference type="ARBA" id="ARBA00032005"/>
    </source>
</evidence>
<reference evidence="17 18" key="1">
    <citation type="submission" date="2020-08" db="EMBL/GenBank/DDBJ databases">
        <title>Genomic Encyclopedia of Type Strains, Phase IV (KMG-V): Genome sequencing to study the core and pangenomes of soil and plant-associated prokaryotes.</title>
        <authorList>
            <person name="Whitman W."/>
        </authorList>
    </citation>
    <scope>NUCLEOTIDE SEQUENCE [LARGE SCALE GENOMIC DNA]</scope>
    <source>
        <strain evidence="17 18">X5P3</strain>
    </source>
</reference>
<feature type="active site" description="Proton donor" evidence="12">
    <location>
        <position position="68"/>
    </location>
</feature>
<evidence type="ECO:0000256" key="1">
    <source>
        <dbReference type="ARBA" id="ARBA00001947"/>
    </source>
</evidence>
<dbReference type="AlphaFoldDB" id="A0A7W7ZPL1"/>
<dbReference type="Gene3D" id="3.40.140.10">
    <property type="entry name" value="Cytidine Deaminase, domain 2"/>
    <property type="match status" value="1"/>
</dbReference>
<evidence type="ECO:0000313" key="17">
    <source>
        <dbReference type="EMBL" id="MBB5063810.1"/>
    </source>
</evidence>
<name>A0A7W7ZPL1_9BACT</name>
<dbReference type="SUPFAM" id="SSF53927">
    <property type="entry name" value="Cytidine deaminase-like"/>
    <property type="match status" value="1"/>
</dbReference>
<evidence type="ECO:0000256" key="11">
    <source>
        <dbReference type="ARBA" id="ARBA00049558"/>
    </source>
</evidence>
<dbReference type="InterPro" id="IPR016193">
    <property type="entry name" value="Cytidine_deaminase-like"/>
</dbReference>
<keyword evidence="6 14" id="KW-0479">Metal-binding</keyword>
<dbReference type="CDD" id="cd01283">
    <property type="entry name" value="cytidine_deaminase"/>
    <property type="match status" value="1"/>
</dbReference>
<dbReference type="NCBIfam" id="TIGR01354">
    <property type="entry name" value="cyt_deam_tetra"/>
    <property type="match status" value="1"/>
</dbReference>
<dbReference type="PANTHER" id="PTHR11644">
    <property type="entry name" value="CYTIDINE DEAMINASE"/>
    <property type="match status" value="1"/>
</dbReference>
<dbReference type="EMBL" id="JACHIO010000007">
    <property type="protein sequence ID" value="MBB5063810.1"/>
    <property type="molecule type" value="Genomic_DNA"/>
</dbReference>
<feature type="binding site" evidence="13">
    <location>
        <begin position="55"/>
        <end position="61"/>
    </location>
    <ligand>
        <name>substrate</name>
    </ligand>
</feature>
<evidence type="ECO:0000256" key="10">
    <source>
        <dbReference type="ARBA" id="ARBA00049252"/>
    </source>
</evidence>
<evidence type="ECO:0000256" key="14">
    <source>
        <dbReference type="PIRSR" id="PIRSR606262-3"/>
    </source>
</evidence>
<dbReference type="PANTHER" id="PTHR11644:SF2">
    <property type="entry name" value="CYTIDINE DEAMINASE"/>
    <property type="match status" value="1"/>
</dbReference>
<dbReference type="EC" id="3.5.4.5" evidence="4 15"/>
<feature type="binding site" evidence="14">
    <location>
        <position position="66"/>
    </location>
    <ligand>
        <name>Zn(2+)</name>
        <dbReference type="ChEBI" id="CHEBI:29105"/>
        <note>catalytic</note>
    </ligand>
</feature>
<dbReference type="InterPro" id="IPR050202">
    <property type="entry name" value="Cyt/Deoxycyt_deaminase"/>
</dbReference>
<evidence type="ECO:0000256" key="4">
    <source>
        <dbReference type="ARBA" id="ARBA00012783"/>
    </source>
</evidence>
<protein>
    <recommendedName>
        <fullName evidence="5 15">Cytidine deaminase</fullName>
        <ecNumber evidence="4 15">3.5.4.5</ecNumber>
    </recommendedName>
    <alternativeName>
        <fullName evidence="9 15">Cytidine aminohydrolase</fullName>
    </alternativeName>
</protein>
<proteinExistence type="inferred from homology"/>
<dbReference type="RefSeq" id="WP_184255223.1">
    <property type="nucleotide sequence ID" value="NZ_JACHIO010000007.1"/>
</dbReference>
<evidence type="ECO:0000256" key="12">
    <source>
        <dbReference type="PIRSR" id="PIRSR606262-1"/>
    </source>
</evidence>
<evidence type="ECO:0000256" key="5">
    <source>
        <dbReference type="ARBA" id="ARBA00018266"/>
    </source>
</evidence>
<evidence type="ECO:0000259" key="16">
    <source>
        <dbReference type="PROSITE" id="PS51747"/>
    </source>
</evidence>
<keyword evidence="7 15" id="KW-0378">Hydrolase</keyword>
<dbReference type="GO" id="GO:0072527">
    <property type="term" value="P:pyrimidine-containing compound metabolic process"/>
    <property type="evidence" value="ECO:0007669"/>
    <property type="project" value="UniProtKB-ARBA"/>
</dbReference>
<dbReference type="PROSITE" id="PS51747">
    <property type="entry name" value="CYT_DCMP_DEAMINASES_2"/>
    <property type="match status" value="1"/>
</dbReference>
<comment type="similarity">
    <text evidence="3 15">Belongs to the cytidine and deoxycytidylate deaminase family.</text>
</comment>
<dbReference type="InterPro" id="IPR006262">
    <property type="entry name" value="Cyt_deam_tetra"/>
</dbReference>
<comment type="catalytic activity">
    <reaction evidence="11 15">
        <text>cytidine + H2O + H(+) = uridine + NH4(+)</text>
        <dbReference type="Rhea" id="RHEA:16069"/>
        <dbReference type="ChEBI" id="CHEBI:15377"/>
        <dbReference type="ChEBI" id="CHEBI:15378"/>
        <dbReference type="ChEBI" id="CHEBI:16704"/>
        <dbReference type="ChEBI" id="CHEBI:17562"/>
        <dbReference type="ChEBI" id="CHEBI:28938"/>
        <dbReference type="EC" id="3.5.4.5"/>
    </reaction>
</comment>
<dbReference type="FunFam" id="3.40.140.10:FF:000008">
    <property type="entry name" value="Cytidine deaminase"/>
    <property type="match status" value="1"/>
</dbReference>
<evidence type="ECO:0000313" key="18">
    <source>
        <dbReference type="Proteomes" id="UP000584867"/>
    </source>
</evidence>
<comment type="function">
    <text evidence="2 15">This enzyme scavenges exogenous and endogenous cytidine and 2'-deoxycytidine for UMP synthesis.</text>
</comment>
<dbReference type="Pfam" id="PF00383">
    <property type="entry name" value="dCMP_cyt_deam_1"/>
    <property type="match status" value="1"/>
</dbReference>
<dbReference type="NCBIfam" id="NF004064">
    <property type="entry name" value="PRK05578.1"/>
    <property type="match status" value="1"/>
</dbReference>
<evidence type="ECO:0000256" key="7">
    <source>
        <dbReference type="ARBA" id="ARBA00022801"/>
    </source>
</evidence>
<evidence type="ECO:0000256" key="15">
    <source>
        <dbReference type="RuleBase" id="RU364006"/>
    </source>
</evidence>
<dbReference type="Proteomes" id="UP000584867">
    <property type="component" value="Unassembled WGS sequence"/>
</dbReference>
<feature type="binding site" evidence="14">
    <location>
        <position position="101"/>
    </location>
    <ligand>
        <name>Zn(2+)</name>
        <dbReference type="ChEBI" id="CHEBI:29105"/>
        <note>catalytic</note>
    </ligand>
</feature>
<evidence type="ECO:0000256" key="3">
    <source>
        <dbReference type="ARBA" id="ARBA00006576"/>
    </source>
</evidence>
<comment type="caution">
    <text evidence="17">The sequence shown here is derived from an EMBL/GenBank/DDBJ whole genome shotgun (WGS) entry which is preliminary data.</text>
</comment>
<comment type="cofactor">
    <cofactor evidence="1 14 15">
        <name>Zn(2+)</name>
        <dbReference type="ChEBI" id="CHEBI:29105"/>
    </cofactor>
</comment>
<organism evidence="17 18">
    <name type="scientific">Granulicella mallensis</name>
    <dbReference type="NCBI Taxonomy" id="940614"/>
    <lineage>
        <taxon>Bacteria</taxon>
        <taxon>Pseudomonadati</taxon>
        <taxon>Acidobacteriota</taxon>
        <taxon>Terriglobia</taxon>
        <taxon>Terriglobales</taxon>
        <taxon>Acidobacteriaceae</taxon>
        <taxon>Granulicella</taxon>
    </lineage>
</organism>
<evidence type="ECO:0000256" key="2">
    <source>
        <dbReference type="ARBA" id="ARBA00003949"/>
    </source>
</evidence>
<feature type="binding site" evidence="14">
    <location>
        <position position="104"/>
    </location>
    <ligand>
        <name>Zn(2+)</name>
        <dbReference type="ChEBI" id="CHEBI:29105"/>
        <note>catalytic</note>
    </ligand>
</feature>
<feature type="domain" description="CMP/dCMP-type deaminase" evidence="16">
    <location>
        <begin position="14"/>
        <end position="143"/>
    </location>
</feature>
<dbReference type="InterPro" id="IPR016192">
    <property type="entry name" value="APOBEC/CMP_deaminase_Zn-bd"/>
</dbReference>
<dbReference type="GO" id="GO:0004126">
    <property type="term" value="F:cytidine deaminase activity"/>
    <property type="evidence" value="ECO:0007669"/>
    <property type="project" value="UniProtKB-UniRule"/>
</dbReference>
<dbReference type="GO" id="GO:0055086">
    <property type="term" value="P:nucleobase-containing small molecule metabolic process"/>
    <property type="evidence" value="ECO:0007669"/>
    <property type="project" value="UniProtKB-ARBA"/>
</dbReference>
<comment type="catalytic activity">
    <reaction evidence="10 15">
        <text>2'-deoxycytidine + H2O + H(+) = 2'-deoxyuridine + NH4(+)</text>
        <dbReference type="Rhea" id="RHEA:13433"/>
        <dbReference type="ChEBI" id="CHEBI:15377"/>
        <dbReference type="ChEBI" id="CHEBI:15378"/>
        <dbReference type="ChEBI" id="CHEBI:15698"/>
        <dbReference type="ChEBI" id="CHEBI:16450"/>
        <dbReference type="ChEBI" id="CHEBI:28938"/>
        <dbReference type="EC" id="3.5.4.5"/>
    </reaction>
</comment>
<dbReference type="InterPro" id="IPR002125">
    <property type="entry name" value="CMP_dCMP_dom"/>
</dbReference>
<dbReference type="PROSITE" id="PS00903">
    <property type="entry name" value="CYT_DCMP_DEAMINASES_1"/>
    <property type="match status" value="1"/>
</dbReference>
<evidence type="ECO:0000256" key="13">
    <source>
        <dbReference type="PIRSR" id="PIRSR606262-2"/>
    </source>
</evidence>
<accession>A0A7W7ZPL1</accession>
<keyword evidence="8 14" id="KW-0862">Zinc</keyword>
<evidence type="ECO:0000256" key="6">
    <source>
        <dbReference type="ARBA" id="ARBA00022723"/>
    </source>
</evidence>
<dbReference type="GO" id="GO:0008270">
    <property type="term" value="F:zinc ion binding"/>
    <property type="evidence" value="ECO:0007669"/>
    <property type="project" value="UniProtKB-UniRule"/>
</dbReference>